<proteinExistence type="predicted"/>
<sequence>MDSTTHRKGVLLSIIVTLLTVFDLDLYSTSAHERSQHPSNEHKIPVNVLVLLPNDPSYLFSYKHLLPALQIALETVKANMTLLPHHYLDVRYNDSKCDDQSAMNAAINHYINKTLDVFWGPVCDYAVAPVVRQCNFWNLPMITIGANA</sequence>
<evidence type="ECO:0000259" key="5">
    <source>
        <dbReference type="Pfam" id="PF01094"/>
    </source>
</evidence>
<dbReference type="Gene3D" id="3.40.50.2300">
    <property type="match status" value="1"/>
</dbReference>
<keyword evidence="7" id="KW-1185">Reference proteome</keyword>
<evidence type="ECO:0000256" key="4">
    <source>
        <dbReference type="ARBA" id="ARBA00023136"/>
    </source>
</evidence>
<evidence type="ECO:0000313" key="7">
    <source>
        <dbReference type="Proteomes" id="UP001497497"/>
    </source>
</evidence>
<comment type="subcellular location">
    <subcellularLocation>
        <location evidence="1">Membrane</location>
    </subcellularLocation>
</comment>
<dbReference type="GO" id="GO:0007165">
    <property type="term" value="P:signal transduction"/>
    <property type="evidence" value="ECO:0007669"/>
    <property type="project" value="TreeGrafter"/>
</dbReference>
<dbReference type="AlphaFoldDB" id="A0AAV2HEE7"/>
<dbReference type="Pfam" id="PF01094">
    <property type="entry name" value="ANF_receptor"/>
    <property type="match status" value="1"/>
</dbReference>
<dbReference type="EMBL" id="CAXITT010000111">
    <property type="protein sequence ID" value="CAL1532251.1"/>
    <property type="molecule type" value="Genomic_DNA"/>
</dbReference>
<dbReference type="SUPFAM" id="SSF53822">
    <property type="entry name" value="Periplasmic binding protein-like I"/>
    <property type="match status" value="1"/>
</dbReference>
<evidence type="ECO:0000313" key="6">
    <source>
        <dbReference type="EMBL" id="CAL1532251.1"/>
    </source>
</evidence>
<dbReference type="InterPro" id="IPR028082">
    <property type="entry name" value="Peripla_BP_I"/>
</dbReference>
<evidence type="ECO:0000256" key="3">
    <source>
        <dbReference type="ARBA" id="ARBA00022989"/>
    </source>
</evidence>
<reference evidence="6 7" key="1">
    <citation type="submission" date="2024-04" db="EMBL/GenBank/DDBJ databases">
        <authorList>
            <consortium name="Genoscope - CEA"/>
            <person name="William W."/>
        </authorList>
    </citation>
    <scope>NUCLEOTIDE SEQUENCE [LARGE SCALE GENOMIC DNA]</scope>
</reference>
<comment type="caution">
    <text evidence="6">The sequence shown here is derived from an EMBL/GenBank/DDBJ whole genome shotgun (WGS) entry which is preliminary data.</text>
</comment>
<dbReference type="PANTHER" id="PTHR44755:SF11">
    <property type="entry name" value="ATRIAL NATRIURETIC PEPTIDE RECEPTOR 3 ISOFORM X1"/>
    <property type="match status" value="1"/>
</dbReference>
<keyword evidence="3" id="KW-1133">Transmembrane helix</keyword>
<name>A0AAV2HEE7_LYMST</name>
<dbReference type="InterPro" id="IPR001828">
    <property type="entry name" value="ANF_lig-bd_rcpt"/>
</dbReference>
<organism evidence="6 7">
    <name type="scientific">Lymnaea stagnalis</name>
    <name type="common">Great pond snail</name>
    <name type="synonym">Helix stagnalis</name>
    <dbReference type="NCBI Taxonomy" id="6523"/>
    <lineage>
        <taxon>Eukaryota</taxon>
        <taxon>Metazoa</taxon>
        <taxon>Spiralia</taxon>
        <taxon>Lophotrochozoa</taxon>
        <taxon>Mollusca</taxon>
        <taxon>Gastropoda</taxon>
        <taxon>Heterobranchia</taxon>
        <taxon>Euthyneura</taxon>
        <taxon>Panpulmonata</taxon>
        <taxon>Hygrophila</taxon>
        <taxon>Lymnaeoidea</taxon>
        <taxon>Lymnaeidae</taxon>
        <taxon>Lymnaea</taxon>
    </lineage>
</organism>
<dbReference type="PANTHER" id="PTHR44755">
    <property type="entry name" value="NATRIURETIC PEPTIDE RECEPTOR 3-RELATED"/>
    <property type="match status" value="1"/>
</dbReference>
<dbReference type="InterPro" id="IPR052612">
    <property type="entry name" value="ANP_Clearance_Receptor"/>
</dbReference>
<feature type="non-terminal residue" evidence="6">
    <location>
        <position position="148"/>
    </location>
</feature>
<protein>
    <recommendedName>
        <fullName evidence="5">Receptor ligand binding region domain-containing protein</fullName>
    </recommendedName>
</protein>
<dbReference type="GO" id="GO:0016020">
    <property type="term" value="C:membrane"/>
    <property type="evidence" value="ECO:0007669"/>
    <property type="project" value="UniProtKB-SubCell"/>
</dbReference>
<feature type="domain" description="Receptor ligand binding region" evidence="5">
    <location>
        <begin position="65"/>
        <end position="146"/>
    </location>
</feature>
<accession>A0AAV2HEE7</accession>
<keyword evidence="2" id="KW-0812">Transmembrane</keyword>
<dbReference type="GO" id="GO:0017046">
    <property type="term" value="F:peptide hormone binding"/>
    <property type="evidence" value="ECO:0007669"/>
    <property type="project" value="TreeGrafter"/>
</dbReference>
<keyword evidence="4" id="KW-0472">Membrane</keyword>
<evidence type="ECO:0000256" key="2">
    <source>
        <dbReference type="ARBA" id="ARBA00022692"/>
    </source>
</evidence>
<evidence type="ECO:0000256" key="1">
    <source>
        <dbReference type="ARBA" id="ARBA00004370"/>
    </source>
</evidence>
<dbReference type="GO" id="GO:0038023">
    <property type="term" value="F:signaling receptor activity"/>
    <property type="evidence" value="ECO:0007669"/>
    <property type="project" value="TreeGrafter"/>
</dbReference>
<gene>
    <name evidence="6" type="ORF">GSLYS_00006330001</name>
</gene>
<dbReference type="Proteomes" id="UP001497497">
    <property type="component" value="Unassembled WGS sequence"/>
</dbReference>